<evidence type="ECO:0000259" key="2">
    <source>
        <dbReference type="Pfam" id="PF00535"/>
    </source>
</evidence>
<dbReference type="AlphaFoldDB" id="A0A6J7Q3Z7"/>
<evidence type="ECO:0000313" key="4">
    <source>
        <dbReference type="EMBL" id="CAB4338338.1"/>
    </source>
</evidence>
<sequence>MPAVAVVMPVLNEENYLEAAVLAILSQDYAGPIQVVLALGPSTDRTNEVASRIIAGDSRVSSVPNSTGRTPEGLNAALATTTQEIVVRVDAHSELSDGYIRLAVETLQRTGADNVGGIMGARGITKFEKAVAAAMTSPLGVGSASFHTGGAEGPAETVYLGVFKRSALERVGGYDPAFTRAQDWEMNYRIRSTGGKVWFNPDLFVTYRPRPNVTKLAKQYFEYGSWRHEVMRRHPETRRTKSALRYFAPPLAVLGVLGGTIAGYLGSALEVFPLAFWGFLLPIGYLALTLLSSLTLVKRARSGALWVPIVLMTMQMSWGIGFLTSRSKR</sequence>
<evidence type="ECO:0000313" key="3">
    <source>
        <dbReference type="EMBL" id="CAB4330427.1"/>
    </source>
</evidence>
<keyword evidence="1" id="KW-1133">Transmembrane helix</keyword>
<dbReference type="PANTHER" id="PTHR43685">
    <property type="entry name" value="GLYCOSYLTRANSFERASE"/>
    <property type="match status" value="1"/>
</dbReference>
<keyword evidence="1" id="KW-0472">Membrane</keyword>
<keyword evidence="1" id="KW-0812">Transmembrane</keyword>
<dbReference type="EMBL" id="CAESAI010000002">
    <property type="protein sequence ID" value="CAB4330427.1"/>
    <property type="molecule type" value="Genomic_DNA"/>
</dbReference>
<dbReference type="EMBL" id="CAFBQG010000005">
    <property type="protein sequence ID" value="CAB5044148.1"/>
    <property type="molecule type" value="Genomic_DNA"/>
</dbReference>
<dbReference type="EMBL" id="CAEZYC010000004">
    <property type="protein sequence ID" value="CAB4698582.1"/>
    <property type="molecule type" value="Genomic_DNA"/>
</dbReference>
<dbReference type="InterPro" id="IPR001173">
    <property type="entry name" value="Glyco_trans_2-like"/>
</dbReference>
<feature type="transmembrane region" description="Helical" evidence="1">
    <location>
        <begin position="271"/>
        <end position="291"/>
    </location>
</feature>
<dbReference type="EMBL" id="CAFBIX010000009">
    <property type="protein sequence ID" value="CAB4846717.1"/>
    <property type="molecule type" value="Genomic_DNA"/>
</dbReference>
<dbReference type="CDD" id="cd02525">
    <property type="entry name" value="Succinoglycan_BP_ExoA"/>
    <property type="match status" value="1"/>
</dbReference>
<proteinExistence type="predicted"/>
<evidence type="ECO:0000313" key="7">
    <source>
        <dbReference type="EMBL" id="CAB4846717.1"/>
    </source>
</evidence>
<dbReference type="EMBL" id="CAFBPK010000004">
    <property type="protein sequence ID" value="CAB5012377.1"/>
    <property type="molecule type" value="Genomic_DNA"/>
</dbReference>
<reference evidence="8" key="1">
    <citation type="submission" date="2020-05" db="EMBL/GenBank/DDBJ databases">
        <authorList>
            <person name="Chiriac C."/>
            <person name="Salcher M."/>
            <person name="Ghai R."/>
            <person name="Kavagutti S V."/>
        </authorList>
    </citation>
    <scope>NUCLEOTIDE SEQUENCE</scope>
</reference>
<evidence type="ECO:0000313" key="8">
    <source>
        <dbReference type="EMBL" id="CAB5012377.1"/>
    </source>
</evidence>
<protein>
    <submittedName>
        <fullName evidence="8">Unannotated protein</fullName>
    </submittedName>
</protein>
<dbReference type="InterPro" id="IPR029044">
    <property type="entry name" value="Nucleotide-diphossugar_trans"/>
</dbReference>
<evidence type="ECO:0000313" key="9">
    <source>
        <dbReference type="EMBL" id="CAB5044148.1"/>
    </source>
</evidence>
<evidence type="ECO:0000256" key="1">
    <source>
        <dbReference type="SAM" id="Phobius"/>
    </source>
</evidence>
<evidence type="ECO:0000313" key="6">
    <source>
        <dbReference type="EMBL" id="CAB4795353.1"/>
    </source>
</evidence>
<organism evidence="8">
    <name type="scientific">freshwater metagenome</name>
    <dbReference type="NCBI Taxonomy" id="449393"/>
    <lineage>
        <taxon>unclassified sequences</taxon>
        <taxon>metagenomes</taxon>
        <taxon>ecological metagenomes</taxon>
    </lineage>
</organism>
<name>A0A6J7Q3Z7_9ZZZZ</name>
<dbReference type="Gene3D" id="3.90.550.10">
    <property type="entry name" value="Spore Coat Polysaccharide Biosynthesis Protein SpsA, Chain A"/>
    <property type="match status" value="1"/>
</dbReference>
<dbReference type="EMBL" id="CAESAD010000004">
    <property type="protein sequence ID" value="CAB4338338.1"/>
    <property type="molecule type" value="Genomic_DNA"/>
</dbReference>
<dbReference type="EMBL" id="CAFAAO010000002">
    <property type="protein sequence ID" value="CAB4795353.1"/>
    <property type="molecule type" value="Genomic_DNA"/>
</dbReference>
<dbReference type="InterPro" id="IPR050834">
    <property type="entry name" value="Glycosyltransf_2"/>
</dbReference>
<dbReference type="Pfam" id="PF00535">
    <property type="entry name" value="Glycos_transf_2"/>
    <property type="match status" value="1"/>
</dbReference>
<dbReference type="SUPFAM" id="SSF53448">
    <property type="entry name" value="Nucleotide-diphospho-sugar transferases"/>
    <property type="match status" value="1"/>
</dbReference>
<dbReference type="PANTHER" id="PTHR43685:SF2">
    <property type="entry name" value="GLYCOSYLTRANSFERASE 2-LIKE DOMAIN-CONTAINING PROTEIN"/>
    <property type="match status" value="1"/>
</dbReference>
<feature type="transmembrane region" description="Helical" evidence="1">
    <location>
        <begin position="303"/>
        <end position="323"/>
    </location>
</feature>
<feature type="domain" description="Glycosyltransferase 2-like" evidence="2">
    <location>
        <begin position="6"/>
        <end position="171"/>
    </location>
</feature>
<feature type="transmembrane region" description="Helical" evidence="1">
    <location>
        <begin position="243"/>
        <end position="265"/>
    </location>
</feature>
<evidence type="ECO:0000313" key="5">
    <source>
        <dbReference type="EMBL" id="CAB4698582.1"/>
    </source>
</evidence>
<gene>
    <name evidence="5" type="ORF">UFOPK2648_00189</name>
    <name evidence="6" type="ORF">UFOPK3037_00247</name>
    <name evidence="7" type="ORF">UFOPK3278_00415</name>
    <name evidence="3" type="ORF">UFOPK3406_00125</name>
    <name evidence="4" type="ORF">UFOPK3925_00760</name>
    <name evidence="8" type="ORF">UFOPK4097_00396</name>
    <name evidence="9" type="ORF">UFOPK4301_00089</name>
</gene>
<accession>A0A6J7Q3Z7</accession>